<feature type="transmembrane region" description="Helical" evidence="3">
    <location>
        <begin position="181"/>
        <end position="199"/>
    </location>
</feature>
<dbReference type="EMBL" id="DXCD01000135">
    <property type="protein sequence ID" value="HIZ13331.1"/>
    <property type="molecule type" value="Genomic_DNA"/>
</dbReference>
<evidence type="ECO:0000256" key="1">
    <source>
        <dbReference type="ARBA" id="ARBA00022741"/>
    </source>
</evidence>
<dbReference type="PANTHER" id="PTHR32309">
    <property type="entry name" value="TYROSINE-PROTEIN KINASE"/>
    <property type="match status" value="1"/>
</dbReference>
<proteinExistence type="predicted"/>
<dbReference type="Gene3D" id="3.40.50.300">
    <property type="entry name" value="P-loop containing nucleotide triphosphate hydrolases"/>
    <property type="match status" value="1"/>
</dbReference>
<keyword evidence="1" id="KW-0547">Nucleotide-binding</keyword>
<dbReference type="SUPFAM" id="SSF52540">
    <property type="entry name" value="P-loop containing nucleoside triphosphate hydrolases"/>
    <property type="match status" value="1"/>
</dbReference>
<organism evidence="5 6">
    <name type="scientific">Candidatus Mediterraneibacter stercorigallinarum</name>
    <dbReference type="NCBI Taxonomy" id="2838686"/>
    <lineage>
        <taxon>Bacteria</taxon>
        <taxon>Bacillati</taxon>
        <taxon>Bacillota</taxon>
        <taxon>Clostridia</taxon>
        <taxon>Lachnospirales</taxon>
        <taxon>Lachnospiraceae</taxon>
        <taxon>Mediterraneibacter</taxon>
    </lineage>
</organism>
<dbReference type="PANTHER" id="PTHR32309:SF13">
    <property type="entry name" value="FERRIC ENTEROBACTIN TRANSPORT PROTEIN FEPE"/>
    <property type="match status" value="1"/>
</dbReference>
<keyword evidence="5" id="KW-0808">Transferase</keyword>
<keyword evidence="3" id="KW-0472">Membrane</keyword>
<sequence length="487" mass="54634">MEKTTGQTLENYKIEPFTLVHDIVVNWWVILLGALSAVMLTYIFLSVRYVPEYTTKTTFVVSNRNTSASYSTLSSSSTMATTFQRIIESNAMQEILCSKLGVEEIDGEIRADVAEGTNLLELRVTAPSSRESFDIMEGILENYSSISFYTLGDIVLNVLENPTIAFSPDNPLNMSGTLKQVFLLAAAAFAALFGILSVMRDTLKTEDDVEEKLDARSFGAIAYEPKYKTLREMLRRKKRGLLITDPLAGFGFVESYRKLSSKVEYRMEKEGWRTLVVTSVSENEGKSTVAANLAISLAKMDYRVVLVDGDLRRPAQFLIFGLHPKEENELGEFLKRKNNHELLMKTKVPKLYVIGGRNCYASSTDILQTDITRKFLNRCKESADFVIIDSSPTAVLGDAEIWAQYADAVLFVERQNFIYAEDINTMIDKFRAQRSNVLGVVMNGVQSFGSVANATLGRYGSRYGEYGHYGKYGKYGKTHKESENGEQ</sequence>
<dbReference type="AlphaFoldDB" id="A0A9D2DA90"/>
<dbReference type="GO" id="GO:0005524">
    <property type="term" value="F:ATP binding"/>
    <property type="evidence" value="ECO:0007669"/>
    <property type="project" value="UniProtKB-KW"/>
</dbReference>
<keyword evidence="2" id="KW-0067">ATP-binding</keyword>
<dbReference type="InterPro" id="IPR005702">
    <property type="entry name" value="Wzc-like_C"/>
</dbReference>
<feature type="domain" description="CobQ/CobB/MinD/ParA nucleotide binding" evidence="4">
    <location>
        <begin position="276"/>
        <end position="447"/>
    </location>
</feature>
<dbReference type="InterPro" id="IPR027417">
    <property type="entry name" value="P-loop_NTPase"/>
</dbReference>
<keyword evidence="3" id="KW-0812">Transmembrane</keyword>
<dbReference type="EC" id="2.7.10.2" evidence="5"/>
<dbReference type="GO" id="GO:0005886">
    <property type="term" value="C:plasma membrane"/>
    <property type="evidence" value="ECO:0007669"/>
    <property type="project" value="TreeGrafter"/>
</dbReference>
<evidence type="ECO:0000313" key="5">
    <source>
        <dbReference type="EMBL" id="HIZ13331.1"/>
    </source>
</evidence>
<gene>
    <name evidence="5" type="ORF">H9817_05340</name>
</gene>
<keyword evidence="3" id="KW-1133">Transmembrane helix</keyword>
<evidence type="ECO:0000259" key="4">
    <source>
        <dbReference type="Pfam" id="PF01656"/>
    </source>
</evidence>
<feature type="transmembrane region" description="Helical" evidence="3">
    <location>
        <begin position="25"/>
        <end position="45"/>
    </location>
</feature>
<evidence type="ECO:0000256" key="2">
    <source>
        <dbReference type="ARBA" id="ARBA00022840"/>
    </source>
</evidence>
<dbReference type="InterPro" id="IPR050445">
    <property type="entry name" value="Bact_polysacc_biosynth/exp"/>
</dbReference>
<dbReference type="InterPro" id="IPR002586">
    <property type="entry name" value="CobQ/CobB/MinD/ParA_Nub-bd_dom"/>
</dbReference>
<reference evidence="5" key="1">
    <citation type="journal article" date="2021" name="PeerJ">
        <title>Extensive microbial diversity within the chicken gut microbiome revealed by metagenomics and culture.</title>
        <authorList>
            <person name="Gilroy R."/>
            <person name="Ravi A."/>
            <person name="Getino M."/>
            <person name="Pursley I."/>
            <person name="Horton D.L."/>
            <person name="Alikhan N.F."/>
            <person name="Baker D."/>
            <person name="Gharbi K."/>
            <person name="Hall N."/>
            <person name="Watson M."/>
            <person name="Adriaenssens E.M."/>
            <person name="Foster-Nyarko E."/>
            <person name="Jarju S."/>
            <person name="Secka A."/>
            <person name="Antonio M."/>
            <person name="Oren A."/>
            <person name="Chaudhuri R.R."/>
            <person name="La Ragione R."/>
            <person name="Hildebrand F."/>
            <person name="Pallen M.J."/>
        </authorList>
    </citation>
    <scope>NUCLEOTIDE SEQUENCE</scope>
    <source>
        <strain evidence="5">ChiGjej1B1-13045</strain>
    </source>
</reference>
<dbReference type="CDD" id="cd05387">
    <property type="entry name" value="BY-kinase"/>
    <property type="match status" value="1"/>
</dbReference>
<dbReference type="NCBIfam" id="TIGR01007">
    <property type="entry name" value="eps_fam"/>
    <property type="match status" value="1"/>
</dbReference>
<protein>
    <submittedName>
        <fullName evidence="5">Polysaccharide biosynthesis tyrosine autokinase</fullName>
        <ecNumber evidence="5">2.7.10.2</ecNumber>
    </submittedName>
</protein>
<evidence type="ECO:0000256" key="3">
    <source>
        <dbReference type="SAM" id="Phobius"/>
    </source>
</evidence>
<dbReference type="Proteomes" id="UP000824017">
    <property type="component" value="Unassembled WGS sequence"/>
</dbReference>
<dbReference type="Pfam" id="PF01656">
    <property type="entry name" value="CbiA"/>
    <property type="match status" value="1"/>
</dbReference>
<reference evidence="5" key="2">
    <citation type="submission" date="2021-04" db="EMBL/GenBank/DDBJ databases">
        <authorList>
            <person name="Gilroy R."/>
        </authorList>
    </citation>
    <scope>NUCLEOTIDE SEQUENCE</scope>
    <source>
        <strain evidence="5">ChiGjej1B1-13045</strain>
    </source>
</reference>
<evidence type="ECO:0000313" key="6">
    <source>
        <dbReference type="Proteomes" id="UP000824017"/>
    </source>
</evidence>
<name>A0A9D2DA90_9FIRM</name>
<dbReference type="GO" id="GO:0004715">
    <property type="term" value="F:non-membrane spanning protein tyrosine kinase activity"/>
    <property type="evidence" value="ECO:0007669"/>
    <property type="project" value="UniProtKB-EC"/>
</dbReference>
<comment type="caution">
    <text evidence="5">The sequence shown here is derived from an EMBL/GenBank/DDBJ whole genome shotgun (WGS) entry which is preliminary data.</text>
</comment>
<accession>A0A9D2DA90</accession>